<gene>
    <name evidence="8" type="ORF">PV05_11666</name>
</gene>
<evidence type="ECO:0000256" key="6">
    <source>
        <dbReference type="SAM" id="MobiDB-lite"/>
    </source>
</evidence>
<keyword evidence="2 4" id="KW-0863">Zinc-finger</keyword>
<evidence type="ECO:0000256" key="4">
    <source>
        <dbReference type="PROSITE-ProRule" id="PRU00723"/>
    </source>
</evidence>
<dbReference type="GeneID" id="25333574"/>
<dbReference type="AlphaFoldDB" id="A0A0D2E3N4"/>
<feature type="region of interest" description="Disordered" evidence="6">
    <location>
        <begin position="276"/>
        <end position="302"/>
    </location>
</feature>
<reference evidence="8 9" key="1">
    <citation type="submission" date="2015-01" db="EMBL/GenBank/DDBJ databases">
        <title>The Genome Sequence of Exophiala xenobiotica CBS118157.</title>
        <authorList>
            <consortium name="The Broad Institute Genomics Platform"/>
            <person name="Cuomo C."/>
            <person name="de Hoog S."/>
            <person name="Gorbushina A."/>
            <person name="Stielow B."/>
            <person name="Teixiera M."/>
            <person name="Abouelleil A."/>
            <person name="Chapman S.B."/>
            <person name="Priest M."/>
            <person name="Young S.K."/>
            <person name="Wortman J."/>
            <person name="Nusbaum C."/>
            <person name="Birren B."/>
        </authorList>
    </citation>
    <scope>NUCLEOTIDE SEQUENCE [LARGE SCALE GENOMIC DNA]</scope>
    <source>
        <strain evidence="8 9">CBS 118157</strain>
    </source>
</reference>
<proteinExistence type="predicted"/>
<dbReference type="InterPro" id="IPR000571">
    <property type="entry name" value="Znf_CCCH"/>
</dbReference>
<dbReference type="STRING" id="348802.A0A0D2E3N4"/>
<evidence type="ECO:0000313" key="9">
    <source>
        <dbReference type="Proteomes" id="UP000054342"/>
    </source>
</evidence>
<keyword evidence="3 4" id="KW-0862">Zinc</keyword>
<evidence type="ECO:0000256" key="3">
    <source>
        <dbReference type="ARBA" id="ARBA00022833"/>
    </source>
</evidence>
<dbReference type="InterPro" id="IPR036855">
    <property type="entry name" value="Znf_CCCH_sf"/>
</dbReference>
<dbReference type="InterPro" id="IPR057654">
    <property type="entry name" value="Znf-CCCH_tandem"/>
</dbReference>
<dbReference type="GO" id="GO:0008270">
    <property type="term" value="F:zinc ion binding"/>
    <property type="evidence" value="ECO:0007669"/>
    <property type="project" value="UniProtKB-KW"/>
</dbReference>
<dbReference type="Pfam" id="PF25543">
    <property type="entry name" value="zf-CCCH_tandem"/>
    <property type="match status" value="1"/>
</dbReference>
<evidence type="ECO:0000313" key="8">
    <source>
        <dbReference type="EMBL" id="KIW50043.1"/>
    </source>
</evidence>
<dbReference type="Proteomes" id="UP000054342">
    <property type="component" value="Unassembled WGS sequence"/>
</dbReference>
<dbReference type="Gene3D" id="6.10.250.3220">
    <property type="match status" value="1"/>
</dbReference>
<dbReference type="Pfam" id="PF25542">
    <property type="entry name" value="zf-CCCH_12"/>
    <property type="match status" value="1"/>
</dbReference>
<evidence type="ECO:0000256" key="5">
    <source>
        <dbReference type="SAM" id="Coils"/>
    </source>
</evidence>
<dbReference type="InterPro" id="IPR057683">
    <property type="entry name" value="DUF7923"/>
</dbReference>
<feature type="domain" description="C3H1-type" evidence="7">
    <location>
        <begin position="338"/>
        <end position="366"/>
    </location>
</feature>
<keyword evidence="5" id="KW-0175">Coiled coil</keyword>
<keyword evidence="9" id="KW-1185">Reference proteome</keyword>
<evidence type="ECO:0000256" key="1">
    <source>
        <dbReference type="ARBA" id="ARBA00022723"/>
    </source>
</evidence>
<keyword evidence="1 4" id="KW-0479">Metal-binding</keyword>
<feature type="compositionally biased region" description="Polar residues" evidence="6">
    <location>
        <begin position="289"/>
        <end position="302"/>
    </location>
</feature>
<sequence length="441" mass="50259">MASFRTRVEDVYRGDEMKKVLFEEMLAELEERTRERDAARSELDMAKDTARNYYQRMVQAEADKSHVQTSTDCDRFLLVLIDGDSMPFLDEFLPRSIEGGEDAGKHLRSAVLDYYKTNAKFHADDRIIIRVYANVRGLGRTYKAAKIIPEESIFDQFITGFNKSHPLSDYIDAGAHKEAADSKMKANFELFYRNRHCQHIMFGGSADSSYAGFLGPYTLPGTINDRITMIEGSPFPYDLRKVAQGFQQVSLETIFRATKIQVANGSQVVAGVKRPAAESLMPSRERQAPVTSLTSSDGKSRQAALSLTPSPVIYQNQYGQRLDIPLHPDKDYLKFLYEKNSRLCNNFYLRGHCPYGANCEWDHSQKLSQAQLDTFRYKARTSNCRNPFCTDPTCCLGHMCPRGNTCNIAQCKFLPEMHNIDVSHVFQYNTETKERKELKPS</sequence>
<dbReference type="RefSeq" id="XP_013310628.1">
    <property type="nucleotide sequence ID" value="XM_013455174.1"/>
</dbReference>
<feature type="coiled-coil region" evidence="5">
    <location>
        <begin position="22"/>
        <end position="63"/>
    </location>
</feature>
<dbReference type="PANTHER" id="PTHR37543">
    <property type="entry name" value="CCCH ZINC FINGER DNA BINDING PROTEIN (AFU_ORTHOLOGUE AFUA_5G12760)"/>
    <property type="match status" value="1"/>
</dbReference>
<dbReference type="Pfam" id="PF25540">
    <property type="entry name" value="DUF7923"/>
    <property type="match status" value="1"/>
</dbReference>
<dbReference type="PROSITE" id="PS50103">
    <property type="entry name" value="ZF_C3H1"/>
    <property type="match status" value="1"/>
</dbReference>
<organism evidence="8 9">
    <name type="scientific">Exophiala xenobiotica</name>
    <dbReference type="NCBI Taxonomy" id="348802"/>
    <lineage>
        <taxon>Eukaryota</taxon>
        <taxon>Fungi</taxon>
        <taxon>Dikarya</taxon>
        <taxon>Ascomycota</taxon>
        <taxon>Pezizomycotina</taxon>
        <taxon>Eurotiomycetes</taxon>
        <taxon>Chaetothyriomycetidae</taxon>
        <taxon>Chaetothyriales</taxon>
        <taxon>Herpotrichiellaceae</taxon>
        <taxon>Exophiala</taxon>
    </lineage>
</organism>
<accession>A0A0D2E3N4</accession>
<evidence type="ECO:0000256" key="2">
    <source>
        <dbReference type="ARBA" id="ARBA00022771"/>
    </source>
</evidence>
<dbReference type="SUPFAM" id="SSF90229">
    <property type="entry name" value="CCCH zinc finger"/>
    <property type="match status" value="1"/>
</dbReference>
<name>A0A0D2E3N4_9EURO</name>
<protein>
    <recommendedName>
        <fullName evidence="7">C3H1-type domain-containing protein</fullName>
    </recommendedName>
</protein>
<evidence type="ECO:0000259" key="7">
    <source>
        <dbReference type="PROSITE" id="PS50103"/>
    </source>
</evidence>
<dbReference type="SMART" id="SM00356">
    <property type="entry name" value="ZnF_C3H1"/>
    <property type="match status" value="1"/>
</dbReference>
<dbReference type="OrthoDB" id="2270193at2759"/>
<dbReference type="EMBL" id="KN847323">
    <property type="protein sequence ID" value="KIW50043.1"/>
    <property type="molecule type" value="Genomic_DNA"/>
</dbReference>
<feature type="zinc finger region" description="C3H1-type" evidence="4">
    <location>
        <begin position="338"/>
        <end position="366"/>
    </location>
</feature>
<dbReference type="PANTHER" id="PTHR37543:SF1">
    <property type="entry name" value="CCCH ZINC FINGER DNA BINDING PROTEIN (AFU_ORTHOLOGUE AFUA_5G12760)"/>
    <property type="match status" value="1"/>
</dbReference>